<evidence type="ECO:0000256" key="4">
    <source>
        <dbReference type="ARBA" id="ARBA00023014"/>
    </source>
</evidence>
<name>A0AAE4JVW6_9CYAN</name>
<keyword evidence="4" id="KW-0411">Iron-sulfur</keyword>
<evidence type="ECO:0000256" key="2">
    <source>
        <dbReference type="ARBA" id="ARBA00022723"/>
    </source>
</evidence>
<dbReference type="GO" id="GO:0016491">
    <property type="term" value="F:oxidoreductase activity"/>
    <property type="evidence" value="ECO:0007669"/>
    <property type="project" value="InterPro"/>
</dbReference>
<dbReference type="InterPro" id="IPR023867">
    <property type="entry name" value="Sulphatase_maturase_rSAM"/>
</dbReference>
<evidence type="ECO:0000259" key="5">
    <source>
        <dbReference type="PROSITE" id="PS51918"/>
    </source>
</evidence>
<protein>
    <submittedName>
        <fullName evidence="6">Cyclophane-forming radical SAM/SPASM peptide maturase GrrM/OscB</fullName>
    </submittedName>
</protein>
<dbReference type="InterPro" id="IPR026357">
    <property type="entry name" value="rSAM_SPASM_GrrM_OscB"/>
</dbReference>
<keyword evidence="7" id="KW-1185">Reference proteome</keyword>
<evidence type="ECO:0000256" key="1">
    <source>
        <dbReference type="ARBA" id="ARBA00022691"/>
    </source>
</evidence>
<dbReference type="SFLD" id="SFLDG01067">
    <property type="entry name" value="SPASM/twitch_domain_containing"/>
    <property type="match status" value="1"/>
</dbReference>
<sequence length="390" mass="44234">MLISSTELATFGPFRLVIIQPTPFCNINCDYCYLPDRQSRQILDLGLIEPIFTNLLESRFLGQHFTVCWHAGEPLAVPIEFYHQAMGQITAIQGRYPQVYCLITHALQTNGTLITPAWCELFQQYQISVGVSIDGPAFLHDAHRQTRTGLGTHGATLRGIQHLQAWNINFHTITVLTQETLRHPQALFDFFWEAGIHNIGFNVEEIEGAHGQSSLQGNTEDLYLEFMTTFWQLTKQTQGKLRVREFDRISEFLYTQKQLSRNQLCTPFAMVNIDVEGNFSTYSPELLGMTSDDYGRFILGHVQTDSFEAACFTPKFAQIYADIQAGVSACRDRCGYFAICGGGAPSNKYWEHGTFQATETLHCRYTQQLLLDVILADVEQTLGQIMRQSE</sequence>
<dbReference type="GO" id="GO:0051536">
    <property type="term" value="F:iron-sulfur cluster binding"/>
    <property type="evidence" value="ECO:0007669"/>
    <property type="project" value="UniProtKB-KW"/>
</dbReference>
<dbReference type="InterPro" id="IPR058240">
    <property type="entry name" value="rSAM_sf"/>
</dbReference>
<dbReference type="EMBL" id="JAVMIP010000006">
    <property type="protein sequence ID" value="MDS3860790.1"/>
    <property type="molecule type" value="Genomic_DNA"/>
</dbReference>
<dbReference type="RefSeq" id="WP_322878055.1">
    <property type="nucleotide sequence ID" value="NZ_JAVMIP010000006.1"/>
</dbReference>
<gene>
    <name evidence="6" type="primary">grrM</name>
    <name evidence="6" type="ORF">RIF25_08175</name>
</gene>
<proteinExistence type="predicted"/>
<dbReference type="PROSITE" id="PS51918">
    <property type="entry name" value="RADICAL_SAM"/>
    <property type="match status" value="1"/>
</dbReference>
<comment type="caution">
    <text evidence="6">The sequence shown here is derived from an EMBL/GenBank/DDBJ whole genome shotgun (WGS) entry which is preliminary data.</text>
</comment>
<dbReference type="CDD" id="cd01335">
    <property type="entry name" value="Radical_SAM"/>
    <property type="match status" value="1"/>
</dbReference>
<dbReference type="SFLD" id="SFLDS00029">
    <property type="entry name" value="Radical_SAM"/>
    <property type="match status" value="1"/>
</dbReference>
<evidence type="ECO:0000256" key="3">
    <source>
        <dbReference type="ARBA" id="ARBA00023004"/>
    </source>
</evidence>
<feature type="domain" description="Radical SAM core" evidence="5">
    <location>
        <begin position="9"/>
        <end position="244"/>
    </location>
</feature>
<dbReference type="InterPro" id="IPR007197">
    <property type="entry name" value="rSAM"/>
</dbReference>
<dbReference type="SFLD" id="SFLDG01072">
    <property type="entry name" value="dehydrogenase_like"/>
    <property type="match status" value="1"/>
</dbReference>
<dbReference type="PANTHER" id="PTHR43273">
    <property type="entry name" value="ANAEROBIC SULFATASE-MATURATING ENZYME HOMOLOG ASLB-RELATED"/>
    <property type="match status" value="1"/>
</dbReference>
<dbReference type="InterPro" id="IPR013785">
    <property type="entry name" value="Aldolase_TIM"/>
</dbReference>
<organism evidence="6 7">
    <name type="scientific">Pseudocalidococcus azoricus BACA0444</name>
    <dbReference type="NCBI Taxonomy" id="2918990"/>
    <lineage>
        <taxon>Bacteria</taxon>
        <taxon>Bacillati</taxon>
        <taxon>Cyanobacteriota</taxon>
        <taxon>Cyanophyceae</taxon>
        <taxon>Acaryochloridales</taxon>
        <taxon>Thermosynechococcaceae</taxon>
        <taxon>Pseudocalidococcus</taxon>
        <taxon>Pseudocalidococcus azoricus</taxon>
    </lineage>
</organism>
<dbReference type="Proteomes" id="UP001268256">
    <property type="component" value="Unassembled WGS sequence"/>
</dbReference>
<dbReference type="Pfam" id="PF04055">
    <property type="entry name" value="Radical_SAM"/>
    <property type="match status" value="1"/>
</dbReference>
<keyword evidence="1" id="KW-0949">S-adenosyl-L-methionine</keyword>
<dbReference type="Gene3D" id="3.20.20.70">
    <property type="entry name" value="Aldolase class I"/>
    <property type="match status" value="1"/>
</dbReference>
<dbReference type="SUPFAM" id="SSF102114">
    <property type="entry name" value="Radical SAM enzymes"/>
    <property type="match status" value="1"/>
</dbReference>
<dbReference type="PANTHER" id="PTHR43273:SF8">
    <property type="entry name" value="RADICAL SAM DOMAIN PROTEIN"/>
    <property type="match status" value="1"/>
</dbReference>
<accession>A0AAE4JVW6</accession>
<evidence type="ECO:0000313" key="7">
    <source>
        <dbReference type="Proteomes" id="UP001268256"/>
    </source>
</evidence>
<keyword evidence="3" id="KW-0408">Iron</keyword>
<dbReference type="SFLD" id="SFLDG01386">
    <property type="entry name" value="main_SPASM_domain-containing"/>
    <property type="match status" value="1"/>
</dbReference>
<dbReference type="AlphaFoldDB" id="A0AAE4JVW6"/>
<keyword evidence="2" id="KW-0479">Metal-binding</keyword>
<reference evidence="7" key="1">
    <citation type="submission" date="2023-07" db="EMBL/GenBank/DDBJ databases">
        <authorList>
            <person name="Luz R."/>
            <person name="Cordeiro R."/>
            <person name="Fonseca A."/>
            <person name="Goncalves V."/>
        </authorList>
    </citation>
    <scope>NUCLEOTIDE SEQUENCE [LARGE SCALE GENOMIC DNA]</scope>
    <source>
        <strain evidence="7">BACA0444</strain>
    </source>
</reference>
<dbReference type="GO" id="GO:0046872">
    <property type="term" value="F:metal ion binding"/>
    <property type="evidence" value="ECO:0007669"/>
    <property type="project" value="UniProtKB-KW"/>
</dbReference>
<evidence type="ECO:0000313" key="6">
    <source>
        <dbReference type="EMBL" id="MDS3860790.1"/>
    </source>
</evidence>
<dbReference type="NCBIfam" id="TIGR04261">
    <property type="entry name" value="rSAM_GlyRichRpt"/>
    <property type="match status" value="1"/>
</dbReference>